<evidence type="ECO:0000313" key="1">
    <source>
        <dbReference type="EMBL" id="QDH91867.1"/>
    </source>
</evidence>
<evidence type="ECO:0000313" key="2">
    <source>
        <dbReference type="Proteomes" id="UP000316777"/>
    </source>
</evidence>
<dbReference type="KEGG" id="vg:64767113"/>
<sequence>MRTGMGQIFYCSRHGDYSDNRVVSIGSRIGEDGEAIADQCADCIDECEAATW</sequence>
<dbReference type="RefSeq" id="YP_010059881.1">
    <property type="nucleotide sequence ID" value="NC_054727.1"/>
</dbReference>
<dbReference type="Proteomes" id="UP000316777">
    <property type="component" value="Segment"/>
</dbReference>
<dbReference type="GeneID" id="64767113"/>
<proteinExistence type="predicted"/>
<dbReference type="EMBL" id="MK937592">
    <property type="protein sequence ID" value="QDH91867.1"/>
    <property type="molecule type" value="Genomic_DNA"/>
</dbReference>
<gene>
    <name evidence="1" type="primary">192</name>
    <name evidence="1" type="ORF">SEA_PHRAPPUCCINO_192</name>
</gene>
<keyword evidence="2" id="KW-1185">Reference proteome</keyword>
<name>A0A514DE44_9CAUD</name>
<reference evidence="1 2" key="1">
    <citation type="submission" date="2019-05" db="EMBL/GenBank/DDBJ databases">
        <authorList>
            <person name="Pope W.H."/>
            <person name="Garlena R.A."/>
            <person name="Russell D.A."/>
            <person name="Jacobs-Sera D."/>
            <person name="Hatfull G.F."/>
        </authorList>
    </citation>
    <scope>NUCLEOTIDE SEQUENCE [LARGE SCALE GENOMIC DNA]</scope>
</reference>
<accession>A0A514DE44</accession>
<organism evidence="1 2">
    <name type="scientific">Mycobacterium phage Phrappuccino</name>
    <dbReference type="NCBI Taxonomy" id="2591223"/>
    <lineage>
        <taxon>Viruses</taxon>
        <taxon>Duplodnaviria</taxon>
        <taxon>Heunggongvirae</taxon>
        <taxon>Uroviricota</taxon>
        <taxon>Caudoviricetes</taxon>
        <taxon>Phrappuccinovirus</taxon>
        <taxon>Phrappuccinovirus phrappuccino</taxon>
        <taxon>Phreappuccinovirus Phrappuccino</taxon>
    </lineage>
</organism>
<protein>
    <submittedName>
        <fullName evidence="1">Uncharacterized protein</fullName>
    </submittedName>
</protein>